<gene>
    <name evidence="1" type="ORF">S01H4_52479</name>
</gene>
<name>X1CYJ6_9ZZZZ</name>
<protein>
    <submittedName>
        <fullName evidence="1">Uncharacterized protein</fullName>
    </submittedName>
</protein>
<comment type="caution">
    <text evidence="1">The sequence shown here is derived from an EMBL/GenBank/DDBJ whole genome shotgun (WGS) entry which is preliminary data.</text>
</comment>
<organism evidence="1">
    <name type="scientific">marine sediment metagenome</name>
    <dbReference type="NCBI Taxonomy" id="412755"/>
    <lineage>
        <taxon>unclassified sequences</taxon>
        <taxon>metagenomes</taxon>
        <taxon>ecological metagenomes</taxon>
    </lineage>
</organism>
<accession>X1CYJ6</accession>
<reference evidence="1" key="1">
    <citation type="journal article" date="2014" name="Front. Microbiol.">
        <title>High frequency of phylogenetically diverse reductive dehalogenase-homologous genes in deep subseafloor sedimentary metagenomes.</title>
        <authorList>
            <person name="Kawai M."/>
            <person name="Futagami T."/>
            <person name="Toyoda A."/>
            <person name="Takaki Y."/>
            <person name="Nishi S."/>
            <person name="Hori S."/>
            <person name="Arai W."/>
            <person name="Tsubouchi T."/>
            <person name="Morono Y."/>
            <person name="Uchiyama I."/>
            <person name="Ito T."/>
            <person name="Fujiyama A."/>
            <person name="Inagaki F."/>
            <person name="Takami H."/>
        </authorList>
    </citation>
    <scope>NUCLEOTIDE SEQUENCE</scope>
    <source>
        <strain evidence="1">Expedition CK06-06</strain>
    </source>
</reference>
<sequence length="117" mass="13526">MKNIEKITDEYLSPFFDAIKSLFDKCAIPDDSYLYHYTSLDGLWGILEGKSIWCSSVIFQNDQSELQHGLSVAESLLDEYIEKAIHDNQKSYLLAFKQDLKGFILKSRIFTFSLSKE</sequence>
<dbReference type="AlphaFoldDB" id="X1CYJ6"/>
<proteinExistence type="predicted"/>
<dbReference type="EMBL" id="BART01029986">
    <property type="protein sequence ID" value="GAH12942.1"/>
    <property type="molecule type" value="Genomic_DNA"/>
</dbReference>
<evidence type="ECO:0000313" key="1">
    <source>
        <dbReference type="EMBL" id="GAH12942.1"/>
    </source>
</evidence>